<dbReference type="Proteomes" id="UP001204953">
    <property type="component" value="Unassembled WGS sequence"/>
</dbReference>
<dbReference type="RefSeq" id="WP_254011032.1">
    <property type="nucleotide sequence ID" value="NZ_JAMZMM010000045.1"/>
</dbReference>
<proteinExistence type="predicted"/>
<evidence type="ECO:0000313" key="2">
    <source>
        <dbReference type="Proteomes" id="UP001204953"/>
    </source>
</evidence>
<dbReference type="AlphaFoldDB" id="A0AAE3GPB2"/>
<dbReference type="EMBL" id="JAMZMM010000045">
    <property type="protein sequence ID" value="MCP2728230.1"/>
    <property type="molecule type" value="Genomic_DNA"/>
</dbReference>
<protein>
    <submittedName>
        <fullName evidence="1">Uncharacterized protein</fullName>
    </submittedName>
</protein>
<keyword evidence="2" id="KW-1185">Reference proteome</keyword>
<sequence>MDYAIADILIHSSLTVDEKVEKTTEILNSFPDRGVSEVINFILNTDNPAAATYPANYLALLPNLQREKCQIVEHILNHRQDLMIAAVNLIEDMPDAVIDRLIDEYFKNPSAPDMRSILFEVAIYFPERLHKFASLITDKRISEVLLPGAPDSWVDDLVSQYRQDQNPDILKSLGWIRTEKALNALFTLARTVPKENLGDIYAYIENSAVFPDTRLASIYFKNYRGYVVSRDESPHQMGGKFPHPVPKCPVTDIPANRILTLDVTQLDLDIKSKYNPSFFWYEGSHPPGYIYVQFKENGIRGIMTPMTDGEVGVDLIPGELALKLEEYPLKYGCGSSAVSGYSNHQVGGYPRLIRFERFPRCPICGKGMRFLVSIDSGMTPFGKLEFEGILYGFWCDECAVSCTCRQTHDD</sequence>
<accession>A0AAE3GPB2</accession>
<evidence type="ECO:0000313" key="1">
    <source>
        <dbReference type="EMBL" id="MCP2728230.1"/>
    </source>
</evidence>
<reference evidence="1" key="1">
    <citation type="submission" date="2022-06" db="EMBL/GenBank/DDBJ databases">
        <title>New cyanobacteria of genus Symplocastrum in benthos of Lake Baikal.</title>
        <authorList>
            <person name="Sorokovikova E."/>
            <person name="Tikhonova I."/>
            <person name="Krasnopeev A."/>
            <person name="Evseev P."/>
            <person name="Gladkikh A."/>
            <person name="Belykh O."/>
        </authorList>
    </citation>
    <scope>NUCLEOTIDE SEQUENCE</scope>
    <source>
        <strain evidence="1">BBK-W-15</strain>
    </source>
</reference>
<name>A0AAE3GPB2_9CYAN</name>
<gene>
    <name evidence="1" type="ORF">NJ959_07050</name>
</gene>
<organism evidence="1 2">
    <name type="scientific">Limnofasciculus baicalensis BBK-W-15</name>
    <dbReference type="NCBI Taxonomy" id="2699891"/>
    <lineage>
        <taxon>Bacteria</taxon>
        <taxon>Bacillati</taxon>
        <taxon>Cyanobacteriota</taxon>
        <taxon>Cyanophyceae</taxon>
        <taxon>Coleofasciculales</taxon>
        <taxon>Coleofasciculaceae</taxon>
        <taxon>Limnofasciculus</taxon>
        <taxon>Limnofasciculus baicalensis</taxon>
    </lineage>
</organism>
<comment type="caution">
    <text evidence="1">The sequence shown here is derived from an EMBL/GenBank/DDBJ whole genome shotgun (WGS) entry which is preliminary data.</text>
</comment>